<organism evidence="8 9">
    <name type="scientific">Hermetia illucens</name>
    <name type="common">Black soldier fly</name>
    <dbReference type="NCBI Taxonomy" id="343691"/>
    <lineage>
        <taxon>Eukaryota</taxon>
        <taxon>Metazoa</taxon>
        <taxon>Ecdysozoa</taxon>
        <taxon>Arthropoda</taxon>
        <taxon>Hexapoda</taxon>
        <taxon>Insecta</taxon>
        <taxon>Pterygota</taxon>
        <taxon>Neoptera</taxon>
        <taxon>Endopterygota</taxon>
        <taxon>Diptera</taxon>
        <taxon>Brachycera</taxon>
        <taxon>Stratiomyomorpha</taxon>
        <taxon>Stratiomyidae</taxon>
        <taxon>Hermetiinae</taxon>
        <taxon>Hermetia</taxon>
    </lineage>
</organism>
<feature type="domain" description="tRNA intron endonuclease catalytic" evidence="6">
    <location>
        <begin position="190"/>
        <end position="264"/>
    </location>
</feature>
<dbReference type="PANTHER" id="PTHR13070:SF0">
    <property type="entry name" value="TRNA-SPLICING ENDONUCLEASE SUBUNIT SEN34"/>
    <property type="match status" value="1"/>
</dbReference>
<evidence type="ECO:0000256" key="5">
    <source>
        <dbReference type="PIRSR" id="PIRSR017250-50"/>
    </source>
</evidence>
<dbReference type="InterPro" id="IPR011856">
    <property type="entry name" value="tRNA_endonuc-like_dom_sf"/>
</dbReference>
<name>A0A7R8YPP8_HERIL</name>
<dbReference type="Proteomes" id="UP000594454">
    <property type="component" value="Chromosome 2"/>
</dbReference>
<dbReference type="GO" id="GO:0003676">
    <property type="term" value="F:nucleic acid binding"/>
    <property type="evidence" value="ECO:0007669"/>
    <property type="project" value="InterPro"/>
</dbReference>
<dbReference type="EC" id="4.6.1.16" evidence="4"/>
<protein>
    <recommendedName>
        <fullName evidence="4">tRNA-splicing endonuclease subunit Sen34</fullName>
        <ecNumber evidence="4">4.6.1.16</ecNumber>
    </recommendedName>
</protein>
<dbReference type="EMBL" id="LR899010">
    <property type="protein sequence ID" value="CAD7080976.1"/>
    <property type="molecule type" value="Genomic_DNA"/>
</dbReference>
<reference evidence="8 9" key="1">
    <citation type="submission" date="2020-11" db="EMBL/GenBank/DDBJ databases">
        <authorList>
            <person name="Wallbank WR R."/>
            <person name="Pardo Diaz C."/>
            <person name="Kozak K."/>
            <person name="Martin S."/>
            <person name="Jiggins C."/>
            <person name="Moest M."/>
            <person name="Warren A I."/>
            <person name="Generalovic N T."/>
            <person name="Byers J.R.P. K."/>
            <person name="Montejo-Kovacevich G."/>
            <person name="Yen C E."/>
        </authorList>
    </citation>
    <scope>NUCLEOTIDE SEQUENCE [LARGE SCALE GENOMIC DNA]</scope>
</reference>
<dbReference type="GO" id="GO:0000214">
    <property type="term" value="C:tRNA-intron endonuclease complex"/>
    <property type="evidence" value="ECO:0007669"/>
    <property type="project" value="UniProtKB-UniRule"/>
</dbReference>
<evidence type="ECO:0000313" key="9">
    <source>
        <dbReference type="Proteomes" id="UP000594454"/>
    </source>
</evidence>
<comment type="similarity">
    <text evidence="1 4">Belongs to the tRNA-intron endonuclease family.</text>
</comment>
<dbReference type="InterPro" id="IPR059049">
    <property type="entry name" value="TSEN34_N"/>
</dbReference>
<evidence type="ECO:0000259" key="7">
    <source>
        <dbReference type="Pfam" id="PF26577"/>
    </source>
</evidence>
<evidence type="ECO:0000256" key="3">
    <source>
        <dbReference type="ARBA" id="ARBA00023239"/>
    </source>
</evidence>
<comment type="function">
    <text evidence="4">Constitutes one of the two catalytic subunit of the tRNA-splicing endonuclease complex, a complex responsible for identification and cleavage of the splice sites in pre-tRNA. It cleaves pre-tRNA at the 5'- and 3'-splice sites to release the intron. The products are an intron and two tRNA half-molecules bearing 2',3'-cyclic phosphate and 5'-OH termini. There are no conserved sequences at the splice sites, but the intron is invariably located at the same site in the gene, placing the splice sites an invariant distance from the constant structural features of the tRNA body.</text>
</comment>
<accession>A0A7R8YPP8</accession>
<dbReference type="InterPro" id="IPR006677">
    <property type="entry name" value="tRNA_intron_Endonuc_cat-like"/>
</dbReference>
<dbReference type="Gene3D" id="3.40.1350.10">
    <property type="match status" value="1"/>
</dbReference>
<gene>
    <name evidence="8" type="ORF">HERILL_LOCUS4103</name>
</gene>
<dbReference type="GO" id="GO:0000213">
    <property type="term" value="F:tRNA-intron lyase activity"/>
    <property type="evidence" value="ECO:0007669"/>
    <property type="project" value="UniProtKB-UniRule"/>
</dbReference>
<dbReference type="Pfam" id="PF01974">
    <property type="entry name" value="tRNA_int_endo"/>
    <property type="match status" value="1"/>
</dbReference>
<dbReference type="OrthoDB" id="48041at2759"/>
<keyword evidence="9" id="KW-1185">Reference proteome</keyword>
<dbReference type="OMA" id="TVAWCNP"/>
<evidence type="ECO:0000313" key="8">
    <source>
        <dbReference type="EMBL" id="CAD7080976.1"/>
    </source>
</evidence>
<sequence length="298" mass="33999">MDSTAEPEKPIYLTYLNGTGFCFNVDDYMKIRTEFRVVGSLVGTCNIRGWTPDVNGLPAEFNGYETQLLIEKGFAHLVSKDSLNHAPNNEERKNYQELLEKRINEQETLLKTEKLRESEKNIEKILAGKRKKMLKSGIKQQDINLTPAIVLNEIAENLSFDKQNALLDIPCEHPFDHEGTIVKLPRDKSLKYQVFLDLWERGMFVTSGEAFGADFIAYPGDPMMFHASHIVIVMNGTEISKTDLITKGRLAVTVNKICIFAYSVNDESMHESEESDCRPKIRYQTLHWEGCKDNAKKT</sequence>
<keyword evidence="3 4" id="KW-0456">Lyase</keyword>
<dbReference type="SUPFAM" id="SSF53032">
    <property type="entry name" value="tRNA-intron endonuclease catalytic domain-like"/>
    <property type="match status" value="1"/>
</dbReference>
<feature type="active site" evidence="5">
    <location>
        <position position="218"/>
    </location>
</feature>
<evidence type="ECO:0000256" key="1">
    <source>
        <dbReference type="ARBA" id="ARBA00008078"/>
    </source>
</evidence>
<evidence type="ECO:0000256" key="4">
    <source>
        <dbReference type="PIRNR" id="PIRNR017250"/>
    </source>
</evidence>
<evidence type="ECO:0000259" key="6">
    <source>
        <dbReference type="Pfam" id="PF01974"/>
    </source>
</evidence>
<dbReference type="AlphaFoldDB" id="A0A7R8YPP8"/>
<feature type="active site" evidence="5">
    <location>
        <position position="226"/>
    </location>
</feature>
<feature type="domain" description="TSEN34 N-terminal" evidence="7">
    <location>
        <begin position="11"/>
        <end position="79"/>
    </location>
</feature>
<keyword evidence="2 4" id="KW-0819">tRNA processing</keyword>
<dbReference type="InParanoid" id="A0A7R8YPP8"/>
<proteinExistence type="inferred from homology"/>
<dbReference type="Pfam" id="PF26577">
    <property type="entry name" value="TSEN34_N"/>
    <property type="match status" value="1"/>
</dbReference>
<dbReference type="GO" id="GO:0000379">
    <property type="term" value="P:tRNA-type intron splice site recognition and cleavage"/>
    <property type="evidence" value="ECO:0007669"/>
    <property type="project" value="UniProtKB-UniRule"/>
</dbReference>
<dbReference type="InterPro" id="IPR036167">
    <property type="entry name" value="tRNA_intron_Endo_cat-like_sf"/>
</dbReference>
<dbReference type="PANTHER" id="PTHR13070">
    <property type="entry name" value="TRNA-SPLICING ENDONUCLEASE SUBUNIT SEN34-RELATED"/>
    <property type="match status" value="1"/>
</dbReference>
<dbReference type="CDD" id="cd22363">
    <property type="entry name" value="tRNA-intron_lyase_C"/>
    <property type="match status" value="1"/>
</dbReference>
<feature type="active site" evidence="5">
    <location>
        <position position="256"/>
    </location>
</feature>
<dbReference type="PIRSF" id="PIRSF017250">
    <property type="entry name" value="tRNA_splic_SEN34"/>
    <property type="match status" value="1"/>
</dbReference>
<evidence type="ECO:0000256" key="2">
    <source>
        <dbReference type="ARBA" id="ARBA00022694"/>
    </source>
</evidence>
<dbReference type="InterPro" id="IPR016690">
    <property type="entry name" value="TSEN34"/>
</dbReference>